<evidence type="ECO:0000259" key="2">
    <source>
        <dbReference type="Pfam" id="PF02272"/>
    </source>
</evidence>
<dbReference type="Gene3D" id="3.10.310.30">
    <property type="match status" value="1"/>
</dbReference>
<organism evidence="3 4">
    <name type="scientific">Faecalibacterium langellae</name>
    <dbReference type="NCBI Taxonomy" id="3435293"/>
    <lineage>
        <taxon>Bacteria</taxon>
        <taxon>Bacillati</taxon>
        <taxon>Bacillota</taxon>
        <taxon>Clostridia</taxon>
        <taxon>Eubacteriales</taxon>
        <taxon>Oscillospiraceae</taxon>
        <taxon>Faecalibacterium</taxon>
    </lineage>
</organism>
<proteinExistence type="predicted"/>
<dbReference type="PANTHER" id="PTHR47618">
    <property type="entry name" value="BIFUNCTIONAL OLIGORIBONUCLEASE AND PAP PHOSPHATASE NRNA"/>
    <property type="match status" value="1"/>
</dbReference>
<gene>
    <name evidence="3" type="ORF">CGS46_02530</name>
</gene>
<evidence type="ECO:0000313" key="4">
    <source>
        <dbReference type="Proteomes" id="UP000220752"/>
    </source>
</evidence>
<dbReference type="SUPFAM" id="SSF64182">
    <property type="entry name" value="DHH phosphoesterases"/>
    <property type="match status" value="1"/>
</dbReference>
<feature type="domain" description="DHHA1" evidence="2">
    <location>
        <begin position="236"/>
        <end position="321"/>
    </location>
</feature>
<name>A0A2A6ZDP1_9FIRM</name>
<comment type="caution">
    <text evidence="3">The sequence shown here is derived from an EMBL/GenBank/DDBJ whole genome shotgun (WGS) entry which is preliminary data.</text>
</comment>
<dbReference type="Proteomes" id="UP000220752">
    <property type="component" value="Unassembled WGS sequence"/>
</dbReference>
<evidence type="ECO:0000313" key="3">
    <source>
        <dbReference type="EMBL" id="PDX59493.1"/>
    </source>
</evidence>
<sequence length="329" mass="35361">MDHGMTEQLNVQQMAQRLMTADNILILCHKNPDGDTIGCGSALYCALKALDKNVAVLCSDAIPNRYAFTNAHMFKGEFEPQTVVAVDVASVQLFGENNGMTQFSRHVDLCIDHHAGNSGYADFTLLNGSAAAAAELLYEVVNAMGVAITPHIADCLYTGLATDTGCFRFSSTTANTHIVAAKLIEAGCHVEELNTLLFDTKPRERMEAERIARNHLEYYLDGRCALIYLTRDEIEQSGVDPADLEELTSLPVSIEGVKVGLTLRQQPGGSYRISVRTAKGVDACAIARRLGGGGHSCAAGCELLGNLENAKNAILAEVEAELDAPQEEA</sequence>
<reference evidence="3 4" key="1">
    <citation type="journal article" date="2017" name="Front. Microbiol.">
        <title>New Insights into the Diversity of the Genus Faecalibacterium.</title>
        <authorList>
            <person name="Benevides L."/>
            <person name="Burman S."/>
            <person name="Martin R."/>
            <person name="Robert V."/>
            <person name="Thomas M."/>
            <person name="Miquel S."/>
            <person name="Chain F."/>
            <person name="Sokol H."/>
            <person name="Bermudez-Humaran L.G."/>
            <person name="Morrison M."/>
            <person name="Langella P."/>
            <person name="Azevedo V.A."/>
            <person name="Chatel J.M."/>
            <person name="Soares S."/>
        </authorList>
    </citation>
    <scope>NUCLEOTIDE SEQUENCE [LARGE SCALE GENOMIC DNA]</scope>
    <source>
        <strain evidence="4">CNCM I-4540</strain>
    </source>
</reference>
<keyword evidence="4" id="KW-1185">Reference proteome</keyword>
<dbReference type="PANTHER" id="PTHR47618:SF1">
    <property type="entry name" value="BIFUNCTIONAL OLIGORIBONUCLEASE AND PAP PHOSPHATASE NRNA"/>
    <property type="match status" value="1"/>
</dbReference>
<dbReference type="EMBL" id="NMTQ01000013">
    <property type="protein sequence ID" value="PDX59493.1"/>
    <property type="molecule type" value="Genomic_DNA"/>
</dbReference>
<dbReference type="Gene3D" id="3.90.1640.10">
    <property type="entry name" value="inorganic pyrophosphatase (n-terminal core)"/>
    <property type="match status" value="1"/>
</dbReference>
<dbReference type="InterPro" id="IPR038763">
    <property type="entry name" value="DHH_sf"/>
</dbReference>
<accession>A0A2A6ZDP1</accession>
<feature type="domain" description="DDH" evidence="1">
    <location>
        <begin position="23"/>
        <end position="159"/>
    </location>
</feature>
<dbReference type="InterPro" id="IPR003156">
    <property type="entry name" value="DHHA1_dom"/>
</dbReference>
<protein>
    <submittedName>
        <fullName evidence="3">Exopolyphosphatase</fullName>
    </submittedName>
</protein>
<dbReference type="AlphaFoldDB" id="A0A2A6ZDP1"/>
<dbReference type="GO" id="GO:0003676">
    <property type="term" value="F:nucleic acid binding"/>
    <property type="evidence" value="ECO:0007669"/>
    <property type="project" value="InterPro"/>
</dbReference>
<evidence type="ECO:0000259" key="1">
    <source>
        <dbReference type="Pfam" id="PF01368"/>
    </source>
</evidence>
<dbReference type="Pfam" id="PF02272">
    <property type="entry name" value="DHHA1"/>
    <property type="match status" value="1"/>
</dbReference>
<dbReference type="InterPro" id="IPR001667">
    <property type="entry name" value="DDH_dom"/>
</dbReference>
<dbReference type="Pfam" id="PF01368">
    <property type="entry name" value="DHH"/>
    <property type="match status" value="1"/>
</dbReference>
<dbReference type="InterPro" id="IPR051319">
    <property type="entry name" value="Oligoribo/pAp-PDE_c-di-AMP_PDE"/>
</dbReference>